<dbReference type="PROSITE" id="PS50203">
    <property type="entry name" value="CALPAIN_CAT"/>
    <property type="match status" value="1"/>
</dbReference>
<organism evidence="5 6">
    <name type="scientific">Fusarium oxysporum f. sp. cepae</name>
    <dbReference type="NCBI Taxonomy" id="396571"/>
    <lineage>
        <taxon>Eukaryota</taxon>
        <taxon>Fungi</taxon>
        <taxon>Dikarya</taxon>
        <taxon>Ascomycota</taxon>
        <taxon>Pezizomycotina</taxon>
        <taxon>Sordariomycetes</taxon>
        <taxon>Hypocreomycetidae</taxon>
        <taxon>Hypocreales</taxon>
        <taxon>Nectriaceae</taxon>
        <taxon>Fusarium</taxon>
        <taxon>Fusarium oxysporum species complex</taxon>
    </lineage>
</organism>
<dbReference type="InterPro" id="IPR022684">
    <property type="entry name" value="Calpain_cysteine_protease"/>
</dbReference>
<evidence type="ECO:0000259" key="4">
    <source>
        <dbReference type="PROSITE" id="PS50203"/>
    </source>
</evidence>
<dbReference type="Gene3D" id="3.90.70.10">
    <property type="entry name" value="Cysteine proteinases"/>
    <property type="match status" value="1"/>
</dbReference>
<evidence type="ECO:0000256" key="1">
    <source>
        <dbReference type="PIRSR" id="PIRSR622684-1"/>
    </source>
</evidence>
<dbReference type="PANTHER" id="PTHR10183">
    <property type="entry name" value="CALPAIN"/>
    <property type="match status" value="1"/>
</dbReference>
<dbReference type="InterPro" id="IPR001300">
    <property type="entry name" value="Peptidase_C2_calpain_cat"/>
</dbReference>
<comment type="caution">
    <text evidence="2">Lacks conserved residue(s) required for the propagation of feature annotation.</text>
</comment>
<sequence>MRASLAGGFIGEGVDDLPGGVTAELLTSDVLDIDELWDKAISRVNDEILFGASTGLLEHGHGECNGIIEEEHVYAITKTRTLASGQRLVKLRNGWGSLRKGIWKGTWSDGSKEWTAELPEKMDHKFGSDSAFWISYEDLRWIRVDVPWNAAYHEKFHIKLMQDSPLVLTLSQLDEKYFKGLEAQESFRLHFQLHYEGSMELKGAADFDNAQPSAGGGRAGDKDASEDRAV</sequence>
<reference evidence="5 6" key="1">
    <citation type="journal article" date="2018" name="Sci. Rep.">
        <title>Characterisation of pathogen-specific regions and novel effector candidates in Fusarium oxysporum f. sp. cepae.</title>
        <authorList>
            <person name="Armitage A.D."/>
            <person name="Taylor A."/>
            <person name="Sobczyk M.K."/>
            <person name="Baxter L."/>
            <person name="Greenfield B.P."/>
            <person name="Bates H.J."/>
            <person name="Wilson F."/>
            <person name="Jackson A.C."/>
            <person name="Ott S."/>
            <person name="Harrison R.J."/>
            <person name="Clarkson J.P."/>
        </authorList>
    </citation>
    <scope>NUCLEOTIDE SEQUENCE [LARGE SCALE GENOMIC DNA]</scope>
    <source>
        <strain evidence="5 6">FoC_Fus2</strain>
    </source>
</reference>
<feature type="compositionally biased region" description="Basic and acidic residues" evidence="3">
    <location>
        <begin position="219"/>
        <end position="230"/>
    </location>
</feature>
<dbReference type="EMBL" id="MRCU01000010">
    <property type="protein sequence ID" value="RKK10787.1"/>
    <property type="molecule type" value="Genomic_DNA"/>
</dbReference>
<accession>A0A3L6N1S2</accession>
<comment type="caution">
    <text evidence="5">The sequence shown here is derived from an EMBL/GenBank/DDBJ whole genome shotgun (WGS) entry which is preliminary data.</text>
</comment>
<feature type="active site" evidence="1">
    <location>
        <position position="72"/>
    </location>
</feature>
<evidence type="ECO:0000313" key="6">
    <source>
        <dbReference type="Proteomes" id="UP000270866"/>
    </source>
</evidence>
<feature type="active site" evidence="1">
    <location>
        <position position="93"/>
    </location>
</feature>
<dbReference type="InterPro" id="IPR038765">
    <property type="entry name" value="Papain-like_cys_pep_sf"/>
</dbReference>
<evidence type="ECO:0000313" key="5">
    <source>
        <dbReference type="EMBL" id="RKK10787.1"/>
    </source>
</evidence>
<evidence type="ECO:0000256" key="2">
    <source>
        <dbReference type="PROSITE-ProRule" id="PRU00239"/>
    </source>
</evidence>
<dbReference type="SUPFAM" id="SSF54001">
    <property type="entry name" value="Cysteine proteinases"/>
    <property type="match status" value="1"/>
</dbReference>
<name>A0A3L6N1S2_FUSOX</name>
<feature type="domain" description="Calpain catalytic" evidence="4">
    <location>
        <begin position="1"/>
        <end position="139"/>
    </location>
</feature>
<dbReference type="AlphaFoldDB" id="A0A3L6N1S2"/>
<gene>
    <name evidence="5" type="ORF">BFJ65_g14783</name>
</gene>
<dbReference type="PANTHER" id="PTHR10183:SF397">
    <property type="entry name" value="CALPAIN CATALYTIC DOMAIN-CONTAINING PROTEIN"/>
    <property type="match status" value="1"/>
</dbReference>
<dbReference type="GO" id="GO:0006508">
    <property type="term" value="P:proteolysis"/>
    <property type="evidence" value="ECO:0007669"/>
    <property type="project" value="InterPro"/>
</dbReference>
<dbReference type="Proteomes" id="UP000270866">
    <property type="component" value="Unassembled WGS sequence"/>
</dbReference>
<protein>
    <recommendedName>
        <fullName evidence="4">Calpain catalytic domain-containing protein</fullName>
    </recommendedName>
</protein>
<dbReference type="GO" id="GO:0004198">
    <property type="term" value="F:calcium-dependent cysteine-type endopeptidase activity"/>
    <property type="evidence" value="ECO:0007669"/>
    <property type="project" value="InterPro"/>
</dbReference>
<evidence type="ECO:0000256" key="3">
    <source>
        <dbReference type="SAM" id="MobiDB-lite"/>
    </source>
</evidence>
<dbReference type="Pfam" id="PF00648">
    <property type="entry name" value="Peptidase_C2"/>
    <property type="match status" value="1"/>
</dbReference>
<proteinExistence type="predicted"/>
<feature type="region of interest" description="Disordered" evidence="3">
    <location>
        <begin position="206"/>
        <end position="230"/>
    </location>
</feature>